<protein>
    <submittedName>
        <fullName evidence="1">Uncharacterized protein</fullName>
    </submittedName>
</protein>
<dbReference type="EMBL" id="MK072388">
    <property type="protein sequence ID" value="AYV83408.1"/>
    <property type="molecule type" value="Genomic_DNA"/>
</dbReference>
<gene>
    <name evidence="1" type="ORF">Hyperionvirus6_89</name>
</gene>
<name>A0A3G5A884_9VIRU</name>
<organism evidence="1">
    <name type="scientific">Hyperionvirus sp</name>
    <dbReference type="NCBI Taxonomy" id="2487770"/>
    <lineage>
        <taxon>Viruses</taxon>
        <taxon>Varidnaviria</taxon>
        <taxon>Bamfordvirae</taxon>
        <taxon>Nucleocytoviricota</taxon>
        <taxon>Megaviricetes</taxon>
        <taxon>Imitervirales</taxon>
        <taxon>Mimiviridae</taxon>
        <taxon>Klosneuvirinae</taxon>
    </lineage>
</organism>
<sequence>MATKLRAFWLGHREIYPFYARPCKVCSDDLSLYGRAVEIDKLAILDKTPEEIMRLDETEKVRLRSILPKGFVIRTPCRHLSDLVSDTDSSSKHMVRDIGVFDRCGCNTLNALEFLRCGGSSSCPFCARIICGEKCFIDHLHMTLPRRYISFDYFSLIDRSLLGGEWCPLCRKVFRKGARNLPDHLDDKECTTKVIKELLNSIEKGEKIDLAKYTIKNTLCSRCSHWNYEKMIVISPTIKLYPDIRIYPSDIWVPPYFSQQRIRFFDLASIQTYDDHPQFFIDLLKHKALDQISDSLIDANLSGSITIYFYLAIIWRQMLYSRPPGKIDRLHTPEEVKATAIPGSKFLAAIRAEIIGLDACLTETRILPDLCLIIREYLPWQLWNMERLLSRIHNDILRYAPSVAALLSIIGG</sequence>
<reference evidence="1" key="1">
    <citation type="submission" date="2018-10" db="EMBL/GenBank/DDBJ databases">
        <title>Hidden diversity of soil giant viruses.</title>
        <authorList>
            <person name="Schulz F."/>
            <person name="Alteio L."/>
            <person name="Goudeau D."/>
            <person name="Ryan E.M."/>
            <person name="Malmstrom R.R."/>
            <person name="Blanchard J."/>
            <person name="Woyke T."/>
        </authorList>
    </citation>
    <scope>NUCLEOTIDE SEQUENCE</scope>
    <source>
        <strain evidence="1">HYV1</strain>
    </source>
</reference>
<proteinExistence type="predicted"/>
<accession>A0A3G5A884</accession>
<evidence type="ECO:0000313" key="1">
    <source>
        <dbReference type="EMBL" id="AYV83408.1"/>
    </source>
</evidence>